<evidence type="ECO:0000313" key="2">
    <source>
        <dbReference type="Proteomes" id="UP000887013"/>
    </source>
</evidence>
<accession>A0A8X6NV66</accession>
<dbReference type="Proteomes" id="UP000887013">
    <property type="component" value="Unassembled WGS sequence"/>
</dbReference>
<dbReference type="EMBL" id="BMAW01061909">
    <property type="protein sequence ID" value="GFT33409.1"/>
    <property type="molecule type" value="Genomic_DNA"/>
</dbReference>
<sequence>MKNPNDLETIRNIILINSDDEEDIALDEIDADEEHISEGEVIEQAKNLTDILDVWKCLITDCIIESIVYENNKYICSWKPNYFRSKNARDTDGAEIKDLLDLFYLVGCLAWK</sequence>
<keyword evidence="2" id="KW-1185">Reference proteome</keyword>
<organism evidence="1 2">
    <name type="scientific">Nephila pilipes</name>
    <name type="common">Giant wood spider</name>
    <name type="synonym">Nephila maculata</name>
    <dbReference type="NCBI Taxonomy" id="299642"/>
    <lineage>
        <taxon>Eukaryota</taxon>
        <taxon>Metazoa</taxon>
        <taxon>Ecdysozoa</taxon>
        <taxon>Arthropoda</taxon>
        <taxon>Chelicerata</taxon>
        <taxon>Arachnida</taxon>
        <taxon>Araneae</taxon>
        <taxon>Araneomorphae</taxon>
        <taxon>Entelegynae</taxon>
        <taxon>Araneoidea</taxon>
        <taxon>Nephilidae</taxon>
        <taxon>Nephila</taxon>
    </lineage>
</organism>
<reference evidence="1" key="1">
    <citation type="submission" date="2020-08" db="EMBL/GenBank/DDBJ databases">
        <title>Multicomponent nature underlies the extraordinary mechanical properties of spider dragline silk.</title>
        <authorList>
            <person name="Kono N."/>
            <person name="Nakamura H."/>
            <person name="Mori M."/>
            <person name="Yoshida Y."/>
            <person name="Ohtoshi R."/>
            <person name="Malay A.D."/>
            <person name="Moran D.A.P."/>
            <person name="Tomita M."/>
            <person name="Numata K."/>
            <person name="Arakawa K."/>
        </authorList>
    </citation>
    <scope>NUCLEOTIDE SEQUENCE</scope>
</reference>
<comment type="caution">
    <text evidence="1">The sequence shown here is derived from an EMBL/GenBank/DDBJ whole genome shotgun (WGS) entry which is preliminary data.</text>
</comment>
<dbReference type="OrthoDB" id="6620323at2759"/>
<gene>
    <name evidence="1" type="ORF">NPIL_695851</name>
</gene>
<proteinExistence type="predicted"/>
<dbReference type="AlphaFoldDB" id="A0A8X6NV66"/>
<name>A0A8X6NV66_NEPPI</name>
<evidence type="ECO:0000313" key="1">
    <source>
        <dbReference type="EMBL" id="GFT33409.1"/>
    </source>
</evidence>
<protein>
    <submittedName>
        <fullName evidence="1">Uncharacterized protein</fullName>
    </submittedName>
</protein>